<evidence type="ECO:0000313" key="2">
    <source>
        <dbReference type="Proteomes" id="UP001634394"/>
    </source>
</evidence>
<reference evidence="1 2" key="1">
    <citation type="submission" date="2024-11" db="EMBL/GenBank/DDBJ databases">
        <title>Chromosome-level genome assembly of the freshwater bivalve Anodonta woodiana.</title>
        <authorList>
            <person name="Chen X."/>
        </authorList>
    </citation>
    <scope>NUCLEOTIDE SEQUENCE [LARGE SCALE GENOMIC DNA]</scope>
    <source>
        <strain evidence="1">MN2024</strain>
        <tissue evidence="1">Gills</tissue>
    </source>
</reference>
<evidence type="ECO:0000313" key="1">
    <source>
        <dbReference type="EMBL" id="KAL3877729.1"/>
    </source>
</evidence>
<keyword evidence="2" id="KW-1185">Reference proteome</keyword>
<accession>A0ABD3WUT5</accession>
<comment type="caution">
    <text evidence="1">The sequence shown here is derived from an EMBL/GenBank/DDBJ whole genome shotgun (WGS) entry which is preliminary data.</text>
</comment>
<dbReference type="EMBL" id="JBJQND010000005">
    <property type="protein sequence ID" value="KAL3877729.1"/>
    <property type="molecule type" value="Genomic_DNA"/>
</dbReference>
<proteinExistence type="predicted"/>
<dbReference type="Proteomes" id="UP001634394">
    <property type="component" value="Unassembled WGS sequence"/>
</dbReference>
<organism evidence="1 2">
    <name type="scientific">Sinanodonta woodiana</name>
    <name type="common">Chinese pond mussel</name>
    <name type="synonym">Anodonta woodiana</name>
    <dbReference type="NCBI Taxonomy" id="1069815"/>
    <lineage>
        <taxon>Eukaryota</taxon>
        <taxon>Metazoa</taxon>
        <taxon>Spiralia</taxon>
        <taxon>Lophotrochozoa</taxon>
        <taxon>Mollusca</taxon>
        <taxon>Bivalvia</taxon>
        <taxon>Autobranchia</taxon>
        <taxon>Heteroconchia</taxon>
        <taxon>Palaeoheterodonta</taxon>
        <taxon>Unionida</taxon>
        <taxon>Unionoidea</taxon>
        <taxon>Unionidae</taxon>
        <taxon>Unioninae</taxon>
        <taxon>Sinanodonta</taxon>
    </lineage>
</organism>
<gene>
    <name evidence="1" type="ORF">ACJMK2_035393</name>
</gene>
<protein>
    <submittedName>
        <fullName evidence="1">Uncharacterized protein</fullName>
    </submittedName>
</protein>
<dbReference type="AlphaFoldDB" id="A0ABD3WUT5"/>
<name>A0ABD3WUT5_SINWO</name>
<sequence>MDEDLIKSGDNLEMVNDEDHFQEAILKIQSRRLPEVRRKLKVEFTSTPKYKLTPKEKEKLVGRKSRDNLLLREETIRIKEEQAIYDNVKMEVITPRTVRKFLQVYIINHLARCPKYITIRPQESTMNSLDRIMELRKRDIVPT</sequence>